<dbReference type="InterPro" id="IPR010982">
    <property type="entry name" value="Lambda_DNA-bd_dom_sf"/>
</dbReference>
<dbReference type="RefSeq" id="WP_174193350.1">
    <property type="nucleotide sequence ID" value="NZ_CP046051.1"/>
</dbReference>
<accession>A0A859DRD7</accession>
<dbReference type="REBASE" id="397853">
    <property type="entry name" value="C.Rba19010ORF6950P"/>
</dbReference>
<evidence type="ECO:0000313" key="3">
    <source>
        <dbReference type="Proteomes" id="UP000501316"/>
    </source>
</evidence>
<dbReference type="AlphaFoldDB" id="A0A859DRD7"/>
<reference evidence="2 3" key="1">
    <citation type="submission" date="2019-11" db="EMBL/GenBank/DDBJ databases">
        <authorList>
            <person name="Ren C."/>
            <person name="Wang H."/>
            <person name="Xu Y."/>
        </authorList>
    </citation>
    <scope>NUCLEOTIDE SEQUENCE [LARGE SCALE GENOMIC DNA]</scope>
    <source>
        <strain evidence="2 3">LBM 19010</strain>
    </source>
</reference>
<organism evidence="2 3">
    <name type="scientific">Caproicibacterium lactatifermentans</name>
    <dbReference type="NCBI Taxonomy" id="2666138"/>
    <lineage>
        <taxon>Bacteria</taxon>
        <taxon>Bacillati</taxon>
        <taxon>Bacillota</taxon>
        <taxon>Clostridia</taxon>
        <taxon>Eubacteriales</taxon>
        <taxon>Oscillospiraceae</taxon>
        <taxon>Caproicibacterium</taxon>
    </lineage>
</organism>
<sequence>MAQTRNKKELKSEFSYNRLWKLLIDRDIKKKELQKMSDVSATSIAKMGRCENVTTDVLLRICEALDCQAEDIMERVDKEK</sequence>
<dbReference type="EMBL" id="CP046051">
    <property type="protein sequence ID" value="QKN24246.1"/>
    <property type="molecule type" value="Genomic_DNA"/>
</dbReference>
<dbReference type="PROSITE" id="PS50943">
    <property type="entry name" value="HTH_CROC1"/>
    <property type="match status" value="1"/>
</dbReference>
<feature type="domain" description="HTH cro/C1-type" evidence="1">
    <location>
        <begin position="19"/>
        <end position="72"/>
    </location>
</feature>
<name>A0A859DRD7_9FIRM</name>
<evidence type="ECO:0000259" key="1">
    <source>
        <dbReference type="PROSITE" id="PS50943"/>
    </source>
</evidence>
<protein>
    <submittedName>
        <fullName evidence="2">Helix-turn-helix domain-containing protein</fullName>
    </submittedName>
</protein>
<gene>
    <name evidence="2" type="ORF">GJQ69_06955</name>
</gene>
<dbReference type="InterPro" id="IPR001387">
    <property type="entry name" value="Cro/C1-type_HTH"/>
</dbReference>
<dbReference type="KEGG" id="clf:GJQ69_06955"/>
<dbReference type="GO" id="GO:0003677">
    <property type="term" value="F:DNA binding"/>
    <property type="evidence" value="ECO:0007669"/>
    <property type="project" value="InterPro"/>
</dbReference>
<evidence type="ECO:0000313" key="2">
    <source>
        <dbReference type="EMBL" id="QKN24246.1"/>
    </source>
</evidence>
<dbReference type="Proteomes" id="UP000501316">
    <property type="component" value="Chromosome"/>
</dbReference>
<dbReference type="Gene3D" id="1.10.260.40">
    <property type="entry name" value="lambda repressor-like DNA-binding domains"/>
    <property type="match status" value="1"/>
</dbReference>
<proteinExistence type="predicted"/>
<dbReference type="SUPFAM" id="SSF47413">
    <property type="entry name" value="lambda repressor-like DNA-binding domains"/>
    <property type="match status" value="1"/>
</dbReference>
<dbReference type="Pfam" id="PF13443">
    <property type="entry name" value="HTH_26"/>
    <property type="match status" value="1"/>
</dbReference>